<dbReference type="EC" id="2.8.3.6" evidence="1"/>
<keyword evidence="2" id="KW-1185">Reference proteome</keyword>
<dbReference type="Pfam" id="PF01144">
    <property type="entry name" value="CoA_trans"/>
    <property type="match status" value="1"/>
</dbReference>
<gene>
    <name evidence="1" type="primary">catI</name>
    <name evidence="1" type="ORF">OCH7691_00960</name>
</gene>
<evidence type="ECO:0000313" key="2">
    <source>
        <dbReference type="Proteomes" id="UP000193200"/>
    </source>
</evidence>
<accession>A0A1Y5S0F8</accession>
<dbReference type="Gene3D" id="3.40.1080.10">
    <property type="entry name" value="Glutaconate Coenzyme A-transferase"/>
    <property type="match status" value="1"/>
</dbReference>
<dbReference type="SMART" id="SM00882">
    <property type="entry name" value="CoA_trans"/>
    <property type="match status" value="1"/>
</dbReference>
<reference evidence="1 2" key="1">
    <citation type="submission" date="2017-03" db="EMBL/GenBank/DDBJ databases">
        <authorList>
            <person name="Afonso C.L."/>
            <person name="Miller P.J."/>
            <person name="Scott M.A."/>
            <person name="Spackman E."/>
            <person name="Goraichik I."/>
            <person name="Dimitrov K.M."/>
            <person name="Suarez D.L."/>
            <person name="Swayne D.E."/>
        </authorList>
    </citation>
    <scope>NUCLEOTIDE SEQUENCE [LARGE SCALE GENOMIC DNA]</scope>
    <source>
        <strain evidence="1 2">CECT 7691</strain>
    </source>
</reference>
<dbReference type="InParanoid" id="A0A1Y5S0F8"/>
<dbReference type="OrthoDB" id="9777193at2"/>
<name>A0A1Y5S0F8_9PROT</name>
<sequence length="275" mass="29470">MNEPFIDLDALAAAIPDGAKLAIPTDYSGVAMAATRALVRRGVRDLHLVCVPTSGIQADILIGTGAVATLETSAITLGEYGPAPRFTEALKTRSIRMMDATCPAVHAGLQAAEKGLPFMPIRGILGSDLLTIRPDWRVIDDPFAEAPAPIVLVPAIRPDVALFHAPLADRAGNVWIGRRRELITMAHAAVRTLVTVERIVDEDFFADEMRTAGVLPSFYVDGIAEAPRGAWPLRLWSTYEEDEAALSAYAAAARSAEGFRVWLDNEGSAVPMAAE</sequence>
<dbReference type="InterPro" id="IPR037171">
    <property type="entry name" value="NagB/RpiA_transferase-like"/>
</dbReference>
<organism evidence="1 2">
    <name type="scientific">Oceanibacterium hippocampi</name>
    <dbReference type="NCBI Taxonomy" id="745714"/>
    <lineage>
        <taxon>Bacteria</taxon>
        <taxon>Pseudomonadati</taxon>
        <taxon>Pseudomonadota</taxon>
        <taxon>Alphaproteobacteria</taxon>
        <taxon>Sneathiellales</taxon>
        <taxon>Sneathiellaceae</taxon>
        <taxon>Oceanibacterium</taxon>
    </lineage>
</organism>
<dbReference type="InterPro" id="IPR004165">
    <property type="entry name" value="CoA_trans_fam_I"/>
</dbReference>
<evidence type="ECO:0000313" key="1">
    <source>
        <dbReference type="EMBL" id="SLN28771.1"/>
    </source>
</evidence>
<keyword evidence="1" id="KW-0808">Transferase</keyword>
<dbReference type="EMBL" id="FWFR01000001">
    <property type="protein sequence ID" value="SLN28771.1"/>
    <property type="molecule type" value="Genomic_DNA"/>
</dbReference>
<dbReference type="AlphaFoldDB" id="A0A1Y5S0F8"/>
<proteinExistence type="predicted"/>
<protein>
    <submittedName>
        <fullName evidence="1">3-oxoadipate CoA-transferase subunit A</fullName>
        <ecNumber evidence="1">2.8.3.6</ecNumber>
    </submittedName>
</protein>
<dbReference type="RefSeq" id="WP_085882236.1">
    <property type="nucleotide sequence ID" value="NZ_FWFR01000001.1"/>
</dbReference>
<dbReference type="GO" id="GO:0047569">
    <property type="term" value="F:3-oxoadipate CoA-transferase activity"/>
    <property type="evidence" value="ECO:0007669"/>
    <property type="project" value="UniProtKB-EC"/>
</dbReference>
<dbReference type="Proteomes" id="UP000193200">
    <property type="component" value="Unassembled WGS sequence"/>
</dbReference>
<dbReference type="SUPFAM" id="SSF100950">
    <property type="entry name" value="NagB/RpiA/CoA transferase-like"/>
    <property type="match status" value="1"/>
</dbReference>
<dbReference type="Gene3D" id="3.30.30.40">
    <property type="match status" value="1"/>
</dbReference>